<keyword evidence="11" id="KW-1185">Reference proteome</keyword>
<dbReference type="GO" id="GO:0006325">
    <property type="term" value="P:chromatin organization"/>
    <property type="evidence" value="ECO:0007669"/>
    <property type="project" value="UniProtKB-KW"/>
</dbReference>
<feature type="repeat" description="TPR" evidence="7">
    <location>
        <begin position="461"/>
        <end position="494"/>
    </location>
</feature>
<dbReference type="GO" id="GO:0006281">
    <property type="term" value="P:DNA repair"/>
    <property type="evidence" value="ECO:0007669"/>
    <property type="project" value="UniProtKB-KW"/>
</dbReference>
<dbReference type="Pfam" id="PF13516">
    <property type="entry name" value="LRR_6"/>
    <property type="match status" value="1"/>
</dbReference>
<reference evidence="8" key="1">
    <citation type="submission" date="2022-10" db="EMBL/GenBank/DDBJ databases">
        <authorList>
            <person name="Chen Y."/>
            <person name="Dougan E. K."/>
            <person name="Chan C."/>
            <person name="Rhodes N."/>
            <person name="Thang M."/>
        </authorList>
    </citation>
    <scope>NUCLEOTIDE SEQUENCE</scope>
</reference>
<dbReference type="SUPFAM" id="SSF52047">
    <property type="entry name" value="RNI-like"/>
    <property type="match status" value="1"/>
</dbReference>
<keyword evidence="3" id="KW-0158">Chromosome</keyword>
<dbReference type="EMBL" id="CAMXCT030006591">
    <property type="protein sequence ID" value="CAL4803889.1"/>
    <property type="molecule type" value="Genomic_DNA"/>
</dbReference>
<dbReference type="InterPro" id="IPR019734">
    <property type="entry name" value="TPR_rpt"/>
</dbReference>
<dbReference type="OrthoDB" id="120976at2759"/>
<evidence type="ECO:0000256" key="1">
    <source>
        <dbReference type="ARBA" id="ARBA00004286"/>
    </source>
</evidence>
<evidence type="ECO:0000256" key="6">
    <source>
        <dbReference type="ARBA" id="ARBA00023204"/>
    </source>
</evidence>
<dbReference type="InterPro" id="IPR032675">
    <property type="entry name" value="LRR_dom_sf"/>
</dbReference>
<keyword evidence="5" id="KW-0156">Chromatin regulator</keyword>
<evidence type="ECO:0000256" key="4">
    <source>
        <dbReference type="ARBA" id="ARBA00022763"/>
    </source>
</evidence>
<dbReference type="PANTHER" id="PTHR45690">
    <property type="entry name" value="NACHT, LRR AND PYD DOMAINS-CONTAINING PROTEIN 12"/>
    <property type="match status" value="1"/>
</dbReference>
<keyword evidence="7" id="KW-0802">TPR repeat</keyword>
<organism evidence="8">
    <name type="scientific">Cladocopium goreaui</name>
    <dbReference type="NCBI Taxonomy" id="2562237"/>
    <lineage>
        <taxon>Eukaryota</taxon>
        <taxon>Sar</taxon>
        <taxon>Alveolata</taxon>
        <taxon>Dinophyceae</taxon>
        <taxon>Suessiales</taxon>
        <taxon>Symbiodiniaceae</taxon>
        <taxon>Cladocopium</taxon>
    </lineage>
</organism>
<dbReference type="Gene3D" id="1.25.40.10">
    <property type="entry name" value="Tetratricopeptide repeat domain"/>
    <property type="match status" value="1"/>
</dbReference>
<dbReference type="SMART" id="SM00028">
    <property type="entry name" value="TPR"/>
    <property type="match status" value="2"/>
</dbReference>
<dbReference type="InterPro" id="IPR001611">
    <property type="entry name" value="Leu-rich_rpt"/>
</dbReference>
<gene>
    <name evidence="8" type="ORF">C1SCF055_LOCUS41306</name>
</gene>
<evidence type="ECO:0000313" key="9">
    <source>
        <dbReference type="EMBL" id="CAL1169952.1"/>
    </source>
</evidence>
<dbReference type="SMART" id="SM00368">
    <property type="entry name" value="LRR_RI"/>
    <property type="match status" value="3"/>
</dbReference>
<proteinExistence type="inferred from homology"/>
<dbReference type="PANTHER" id="PTHR45690:SF4">
    <property type="entry name" value="NACHT, LRR AND PYD DOMAINS-CONTAINING PROTEIN 10"/>
    <property type="match status" value="1"/>
</dbReference>
<evidence type="ECO:0000256" key="2">
    <source>
        <dbReference type="ARBA" id="ARBA00010999"/>
    </source>
</evidence>
<evidence type="ECO:0000313" key="11">
    <source>
        <dbReference type="Proteomes" id="UP001152797"/>
    </source>
</evidence>
<dbReference type="GO" id="GO:0005737">
    <property type="term" value="C:cytoplasm"/>
    <property type="evidence" value="ECO:0007669"/>
    <property type="project" value="TreeGrafter"/>
</dbReference>
<dbReference type="GO" id="GO:0005694">
    <property type="term" value="C:chromosome"/>
    <property type="evidence" value="ECO:0007669"/>
    <property type="project" value="UniProtKB-SubCell"/>
</dbReference>
<evidence type="ECO:0000313" key="8">
    <source>
        <dbReference type="EMBL" id="CAI4016577.1"/>
    </source>
</evidence>
<keyword evidence="6" id="KW-0234">DNA repair</keyword>
<evidence type="ECO:0000313" key="10">
    <source>
        <dbReference type="EMBL" id="CAL4803889.1"/>
    </source>
</evidence>
<dbReference type="AlphaFoldDB" id="A0A9P1DW93"/>
<dbReference type="InterPro" id="IPR050637">
    <property type="entry name" value="NLRP_innate_immun_reg"/>
</dbReference>
<dbReference type="Gene3D" id="3.80.10.10">
    <property type="entry name" value="Ribonuclease Inhibitor"/>
    <property type="match status" value="1"/>
</dbReference>
<evidence type="ECO:0000256" key="5">
    <source>
        <dbReference type="ARBA" id="ARBA00022853"/>
    </source>
</evidence>
<name>A0A9P1DW93_9DINO</name>
<accession>A0A9P1DW93</accession>
<dbReference type="EMBL" id="CAMXCT020006591">
    <property type="protein sequence ID" value="CAL1169952.1"/>
    <property type="molecule type" value="Genomic_DNA"/>
</dbReference>
<evidence type="ECO:0000256" key="3">
    <source>
        <dbReference type="ARBA" id="ARBA00022454"/>
    </source>
</evidence>
<dbReference type="SUPFAM" id="SSF48452">
    <property type="entry name" value="TPR-like"/>
    <property type="match status" value="1"/>
</dbReference>
<comment type="subcellular location">
    <subcellularLocation>
        <location evidence="1">Chromosome</location>
    </subcellularLocation>
</comment>
<keyword evidence="4" id="KW-0227">DNA damage</keyword>
<sequence length="841" mass="94446">MSVVLRCAEMFLYQERKQELPSGPQIFLADVSLLFHQDPDVKLPWIHRVKCELPRRVGRLAGDLPVKASYIGFGTDAAGEGYELFKEAMAEIGILLCRHIHHPPNRFELAHLEQSDLVFLDRGDRKRLWETLGTDIGSEVAEHVKWRYLQGAVVIAVGESMTLLGEKSWYCSNDMVVPFKGWGIFPHIVAPEDGTDMEDLVEQLGGAGVVVLGIHKGGGMIFNKDGLVEPARQMIQEYRWDWQSNSVKQALLLGPPRNTGLICPLYVASREAFGDELQDVYAYALTTTEEEEEERLISKFDPFDKWVTVETQQELDALKKQGNEAFKAGKADLAYVHYNQAQVLLSSSSKPWAELPEDVRNELQKSGQDSRGSKGKEDYKLDCKASTIQLSLLLNICANSLMAYSQDLARRKDAAESKEVEATPAPAAHEDSTMLVEVKDNLVLAFRAANEALRISLARSAKAWFRRAMTFEKMRDYCNAVLDLEEALLREPGDKTITKKRNEMRDLASQVAENMYYARHKELDLQEQRLKLETRRSLHLLGYLGVDKYDDKDQQFAVQQPLARVVESTLEEVDGRLALRAPTVVAAETAPYLHTHALWTWEFLVQRSVGLRMLCIEDVDLGSGPLEWLCKGLRSHQEIQALHLTGVHLGPAGSKMMRNVLAQNRSLIEIKLDSCGLLDSGLAELSDGLIDHCGQLEFLSLRQNLITSRKLSKLVAALCAEESSPSLGELDLSENPLGTEGAKELAKALSSSSHNLRVLRLQDCQMDLAAFWRLVAKLDNDRPLTHLDLRVNPVGSGTRRCWRGTMAPNIRCEVMLSDRPLAKREVAEEPTASFPLPRWWV</sequence>
<reference evidence="9" key="2">
    <citation type="submission" date="2024-04" db="EMBL/GenBank/DDBJ databases">
        <authorList>
            <person name="Chen Y."/>
            <person name="Shah S."/>
            <person name="Dougan E. K."/>
            <person name="Thang M."/>
            <person name="Chan C."/>
        </authorList>
    </citation>
    <scope>NUCLEOTIDE SEQUENCE [LARGE SCALE GENOMIC DNA]</scope>
</reference>
<comment type="caution">
    <text evidence="8">The sequence shown here is derived from an EMBL/GenBank/DDBJ whole genome shotgun (WGS) entry which is preliminary data.</text>
</comment>
<evidence type="ECO:0000256" key="7">
    <source>
        <dbReference type="PROSITE-ProRule" id="PRU00339"/>
    </source>
</evidence>
<protein>
    <submittedName>
        <fullName evidence="10">NACHT, LRR and PYD domains-containing protein 5 (Mater protein homolog)</fullName>
    </submittedName>
</protein>
<dbReference type="InterPro" id="IPR011990">
    <property type="entry name" value="TPR-like_helical_dom_sf"/>
</dbReference>
<dbReference type="Proteomes" id="UP001152797">
    <property type="component" value="Unassembled WGS sequence"/>
</dbReference>
<comment type="similarity">
    <text evidence="2">Belongs to the Tonsoku family.</text>
</comment>
<dbReference type="PROSITE" id="PS50005">
    <property type="entry name" value="TPR"/>
    <property type="match status" value="1"/>
</dbReference>
<dbReference type="EMBL" id="CAMXCT010006591">
    <property type="protein sequence ID" value="CAI4016577.1"/>
    <property type="molecule type" value="Genomic_DNA"/>
</dbReference>